<name>A0A0F3IFF0_9GAMM</name>
<reference evidence="2" key="1">
    <citation type="submission" date="2015-03" db="EMBL/GenBank/DDBJ databases">
        <title>Draft genome sequence of a novel methanotroph (Sn10-6) isolated from flooded ricefield rhizosphere in India.</title>
        <authorList>
            <person name="Pandit P.S."/>
            <person name="Pore S.D."/>
            <person name="Arora P."/>
            <person name="Kapse N.G."/>
            <person name="Dhakephalkar P.K."/>
            <person name="Rahalkar M.C."/>
        </authorList>
    </citation>
    <scope>NUCLEOTIDE SEQUENCE [LARGE SCALE GENOMIC DNA]</scope>
    <source>
        <strain evidence="2">Sn10-6</strain>
    </source>
</reference>
<reference evidence="1 2" key="2">
    <citation type="journal article" date="2016" name="Microb. Ecol.">
        <title>Genome Characteristics of a Novel Type I Methanotroph (Sn10-6) Isolated from a Flooded Indian Rice Field.</title>
        <authorList>
            <person name="Rahalkar M.C."/>
            <person name="Pandit P.S."/>
            <person name="Dhakephalkar P.K."/>
            <person name="Pore S."/>
            <person name="Arora P."/>
            <person name="Kapse N."/>
        </authorList>
    </citation>
    <scope>NUCLEOTIDE SEQUENCE [LARGE SCALE GENOMIC DNA]</scope>
    <source>
        <strain evidence="1 2">Sn10-6</strain>
    </source>
</reference>
<accession>A0A0F3IFF0</accession>
<evidence type="ECO:0000313" key="2">
    <source>
        <dbReference type="Proteomes" id="UP000033684"/>
    </source>
</evidence>
<keyword evidence="2" id="KW-1185">Reference proteome</keyword>
<protein>
    <submittedName>
        <fullName evidence="1">Uncharacterized protein</fullName>
    </submittedName>
</protein>
<dbReference type="AlphaFoldDB" id="A0A0F3IFF0"/>
<proteinExistence type="predicted"/>
<sequence length="71" mass="8430">MLQAVIAQMVKFFGLGRVRCAHLYKFSLKINEKGAYSPLRQHKIPNVTVQSIFLYAYRGLVYGRFWLSYRW</sequence>
<dbReference type="EMBL" id="LAJX01000231">
    <property type="protein sequence ID" value="KJV05417.1"/>
    <property type="molecule type" value="Genomic_DNA"/>
</dbReference>
<organism evidence="1 2">
    <name type="scientific">Methylocucumis oryzae</name>
    <dbReference type="NCBI Taxonomy" id="1632867"/>
    <lineage>
        <taxon>Bacteria</taxon>
        <taxon>Pseudomonadati</taxon>
        <taxon>Pseudomonadota</taxon>
        <taxon>Gammaproteobacteria</taxon>
        <taxon>Methylococcales</taxon>
        <taxon>Methylococcaceae</taxon>
        <taxon>Methylocucumis</taxon>
    </lineage>
</organism>
<dbReference type="Proteomes" id="UP000033684">
    <property type="component" value="Unassembled WGS sequence"/>
</dbReference>
<comment type="caution">
    <text evidence="1">The sequence shown here is derived from an EMBL/GenBank/DDBJ whole genome shotgun (WGS) entry which is preliminary data.</text>
</comment>
<gene>
    <name evidence="1" type="ORF">VZ94_18430</name>
</gene>
<evidence type="ECO:0000313" key="1">
    <source>
        <dbReference type="EMBL" id="KJV05417.1"/>
    </source>
</evidence>